<proteinExistence type="predicted"/>
<dbReference type="Proteomes" id="UP000307790">
    <property type="component" value="Unassembled WGS sequence"/>
</dbReference>
<keyword evidence="1" id="KW-0732">Signal</keyword>
<protein>
    <submittedName>
        <fullName evidence="2">Uncharacterized protein</fullName>
    </submittedName>
</protein>
<dbReference type="RefSeq" id="WP_138321785.1">
    <property type="nucleotide sequence ID" value="NZ_VCBC01000025.1"/>
</dbReference>
<keyword evidence="3" id="KW-1185">Reference proteome</keyword>
<accession>A0A5R9ILI6</accession>
<dbReference type="OrthoDB" id="6381169at2"/>
<evidence type="ECO:0000313" key="2">
    <source>
        <dbReference type="EMBL" id="TLU59509.1"/>
    </source>
</evidence>
<organism evidence="2 3">
    <name type="scientific">Thalassotalea litorea</name>
    <dbReference type="NCBI Taxonomy" id="2020715"/>
    <lineage>
        <taxon>Bacteria</taxon>
        <taxon>Pseudomonadati</taxon>
        <taxon>Pseudomonadota</taxon>
        <taxon>Gammaproteobacteria</taxon>
        <taxon>Alteromonadales</taxon>
        <taxon>Colwelliaceae</taxon>
        <taxon>Thalassotalea</taxon>
    </lineage>
</organism>
<dbReference type="PROSITE" id="PS51257">
    <property type="entry name" value="PROKAR_LIPOPROTEIN"/>
    <property type="match status" value="1"/>
</dbReference>
<dbReference type="AlphaFoldDB" id="A0A5R9ILI6"/>
<gene>
    <name evidence="2" type="ORF">FE810_16740</name>
</gene>
<reference evidence="2 3" key="1">
    <citation type="submission" date="2019-05" db="EMBL/GenBank/DDBJ databases">
        <title>Genome sequences of Thalassotalea litorea 1K03283.</title>
        <authorList>
            <person name="Zhang D."/>
        </authorList>
    </citation>
    <scope>NUCLEOTIDE SEQUENCE [LARGE SCALE GENOMIC DNA]</scope>
    <source>
        <strain evidence="2 3">MCCC 1K03283</strain>
    </source>
</reference>
<evidence type="ECO:0000313" key="3">
    <source>
        <dbReference type="Proteomes" id="UP000307790"/>
    </source>
</evidence>
<feature type="chain" id="PRO_5024401627" evidence="1">
    <location>
        <begin position="20"/>
        <end position="337"/>
    </location>
</feature>
<evidence type="ECO:0000256" key="1">
    <source>
        <dbReference type="SAM" id="SignalP"/>
    </source>
</evidence>
<name>A0A5R9ILI6_9GAMM</name>
<dbReference type="EMBL" id="VCBC01000025">
    <property type="protein sequence ID" value="TLU59509.1"/>
    <property type="molecule type" value="Genomic_DNA"/>
</dbReference>
<comment type="caution">
    <text evidence="2">The sequence shown here is derived from an EMBL/GenBank/DDBJ whole genome shotgun (WGS) entry which is preliminary data.</text>
</comment>
<feature type="signal peptide" evidence="1">
    <location>
        <begin position="1"/>
        <end position="19"/>
    </location>
</feature>
<sequence>MKKLIYTSLLLLAACGGGADNAKEEAIGPLAEHYYGNWNLGDVYLVVSKDSLTLYSYSESAYCYEAEVSEIISSTLNSVETYDPYIDEVEKQKFEYDADNDHLILNIDGDSFPLSRYEISSFDLANACDRELGVERIQAELTFDYLPTRFLINREALKAGVQEIEYGIEFDINFNGKTDPSDIVVQVMHYKGQKDYPENFLARIYQLGGSVWQYSQLEHSEQFGRMSADSWSVSAVHVDNVITFDFDVTTHPLLALITPETPVRAFAKINYPSPHIDELTHEEDGPWNWQSDYHEDSLPDNGYLIPNQHNDMVDPIGDLTSGESRWADITSLTLTFQ</sequence>